<keyword evidence="2" id="KW-1185">Reference proteome</keyword>
<reference evidence="2" key="1">
    <citation type="submission" date="2017-03" db="EMBL/GenBank/DDBJ databases">
        <authorList>
            <person name="Herbold C."/>
        </authorList>
    </citation>
    <scope>NUCLEOTIDE SEQUENCE [LARGE SCALE GENOMIC DNA]</scope>
</reference>
<name>A0A2H1FDN2_9ARCH</name>
<evidence type="ECO:0000313" key="2">
    <source>
        <dbReference type="Proteomes" id="UP000230607"/>
    </source>
</evidence>
<protein>
    <submittedName>
        <fullName evidence="1">Uncharacterized protein</fullName>
    </submittedName>
</protein>
<evidence type="ECO:0000313" key="1">
    <source>
        <dbReference type="EMBL" id="SMH70870.1"/>
    </source>
</evidence>
<dbReference type="AlphaFoldDB" id="A0A2H1FDN2"/>
<dbReference type="EMBL" id="LT841358">
    <property type="protein sequence ID" value="SMH70870.1"/>
    <property type="molecule type" value="Genomic_DNA"/>
</dbReference>
<dbReference type="Proteomes" id="UP000230607">
    <property type="component" value="Chromosome 1"/>
</dbReference>
<proteinExistence type="predicted"/>
<sequence>MLNPIITPYSKYDCLAAECYYEILESALQMAHSQSNIHALPMH</sequence>
<accession>A0A2H1FDN2</accession>
<organism evidence="1 2">
    <name type="scientific">Candidatus Nitrosotalea okcheonensis</name>
    <dbReference type="NCBI Taxonomy" id="1903276"/>
    <lineage>
        <taxon>Archaea</taxon>
        <taxon>Nitrososphaerota</taxon>
        <taxon>Nitrososphaeria</taxon>
        <taxon>Nitrosotaleales</taxon>
        <taxon>Nitrosotaleaceae</taxon>
        <taxon>Nitrosotalea</taxon>
    </lineage>
</organism>
<gene>
    <name evidence="1" type="ORF">NCS_10677</name>
</gene>